<organism evidence="2 3">
    <name type="scientific">Azospirillum griseum</name>
    <dbReference type="NCBI Taxonomy" id="2496639"/>
    <lineage>
        <taxon>Bacteria</taxon>
        <taxon>Pseudomonadati</taxon>
        <taxon>Pseudomonadota</taxon>
        <taxon>Alphaproteobacteria</taxon>
        <taxon>Rhodospirillales</taxon>
        <taxon>Azospirillaceae</taxon>
        <taxon>Azospirillum</taxon>
    </lineage>
</organism>
<evidence type="ECO:0000313" key="2">
    <source>
        <dbReference type="EMBL" id="RTR19423.1"/>
    </source>
</evidence>
<dbReference type="InterPro" id="IPR036411">
    <property type="entry name" value="TorD-like_sf"/>
</dbReference>
<evidence type="ECO:0000313" key="3">
    <source>
        <dbReference type="Proteomes" id="UP000277007"/>
    </source>
</evidence>
<comment type="caution">
    <text evidence="2">The sequence shown here is derived from an EMBL/GenBank/DDBJ whole genome shotgun (WGS) entry which is preliminary data.</text>
</comment>
<sequence>MSADLAQDNRDSAEVAEEELLRAQVYGLLARLLRAPPDDGLLAALADLRGDGGGFGDALNALAGAARESDAAAVAAEFTTLFIGVGGSERLPYASYYLTGFMNEKPLAVLRDDMARLGIARADGVTEPEDHLAALCEMMAGLIGGLFEETTETGDAAPVGLDGQKRFYDRHIGAWAGRFFADLQTSPSARFYRAVGAVGEQFLAVEGRAFDLAA</sequence>
<dbReference type="Proteomes" id="UP000277007">
    <property type="component" value="Unassembled WGS sequence"/>
</dbReference>
<dbReference type="SUPFAM" id="SSF89155">
    <property type="entry name" value="TorD-like"/>
    <property type="match status" value="1"/>
</dbReference>
<dbReference type="AlphaFoldDB" id="A0A3S0I046"/>
<proteinExistence type="predicted"/>
<dbReference type="PANTHER" id="PTHR34227">
    <property type="entry name" value="CHAPERONE PROTEIN YCDY"/>
    <property type="match status" value="1"/>
</dbReference>
<dbReference type="RefSeq" id="WP_126615906.1">
    <property type="nucleotide sequence ID" value="NZ_JBHUCY010000049.1"/>
</dbReference>
<dbReference type="OrthoDB" id="8526323at2"/>
<keyword evidence="1" id="KW-0143">Chaperone</keyword>
<dbReference type="Gene3D" id="1.10.3480.10">
    <property type="entry name" value="TorD-like"/>
    <property type="match status" value="1"/>
</dbReference>
<gene>
    <name evidence="2" type="ORF">EJ903_13055</name>
</gene>
<dbReference type="PANTHER" id="PTHR34227:SF1">
    <property type="entry name" value="DIMETHYL SULFOXIDE REDUCTASE CHAPERONE-RELATED"/>
    <property type="match status" value="1"/>
</dbReference>
<name>A0A3S0I046_9PROT</name>
<dbReference type="InterPro" id="IPR020945">
    <property type="entry name" value="DMSO/NO3_reduct_chaperone"/>
</dbReference>
<reference evidence="2 3" key="1">
    <citation type="submission" date="2018-12" db="EMBL/GenBank/DDBJ databases">
        <authorList>
            <person name="Yang Y."/>
        </authorList>
    </citation>
    <scope>NUCLEOTIDE SEQUENCE [LARGE SCALE GENOMIC DNA]</scope>
    <source>
        <strain evidence="2 3">L-25-5w-1</strain>
    </source>
</reference>
<dbReference type="EMBL" id="RXMA01000011">
    <property type="protein sequence ID" value="RTR19423.1"/>
    <property type="molecule type" value="Genomic_DNA"/>
</dbReference>
<dbReference type="Pfam" id="PF02613">
    <property type="entry name" value="Nitrate_red_del"/>
    <property type="match status" value="1"/>
</dbReference>
<protein>
    <submittedName>
        <fullName evidence="2">Molecular chaperone TorD</fullName>
    </submittedName>
</protein>
<evidence type="ECO:0000256" key="1">
    <source>
        <dbReference type="ARBA" id="ARBA00023186"/>
    </source>
</evidence>
<keyword evidence="3" id="KW-1185">Reference proteome</keyword>
<accession>A0A3S0I046</accession>
<dbReference type="InterPro" id="IPR050289">
    <property type="entry name" value="TorD/DmsD_chaperones"/>
</dbReference>